<dbReference type="AlphaFoldDB" id="A0A846RTI1"/>
<dbReference type="Pfam" id="PF09350">
    <property type="entry name" value="DJC28_CD"/>
    <property type="match status" value="1"/>
</dbReference>
<dbReference type="Proteomes" id="UP000547458">
    <property type="component" value="Unassembled WGS sequence"/>
</dbReference>
<name>A0A846RTI1_9MICC</name>
<feature type="region of interest" description="Disordered" evidence="1">
    <location>
        <begin position="1"/>
        <end position="48"/>
    </location>
</feature>
<organism evidence="3 4">
    <name type="scientific">Arthrobacter pigmenti</name>
    <dbReference type="NCBI Taxonomy" id="271432"/>
    <lineage>
        <taxon>Bacteria</taxon>
        <taxon>Bacillati</taxon>
        <taxon>Actinomycetota</taxon>
        <taxon>Actinomycetes</taxon>
        <taxon>Micrococcales</taxon>
        <taxon>Micrococcaceae</taxon>
        <taxon>Arthrobacter</taxon>
    </lineage>
</organism>
<dbReference type="InterPro" id="IPR018961">
    <property type="entry name" value="DnaJ_homolog_subfam-C_membr-28"/>
</dbReference>
<accession>A0A846RTI1</accession>
<proteinExistence type="predicted"/>
<evidence type="ECO:0000313" key="3">
    <source>
        <dbReference type="EMBL" id="NJC21591.1"/>
    </source>
</evidence>
<evidence type="ECO:0000259" key="2">
    <source>
        <dbReference type="Pfam" id="PF09350"/>
    </source>
</evidence>
<gene>
    <name evidence="3" type="ORF">BJ994_000667</name>
</gene>
<reference evidence="3 4" key="1">
    <citation type="submission" date="2020-03" db="EMBL/GenBank/DDBJ databases">
        <title>Sequencing the genomes of 1000 actinobacteria strains.</title>
        <authorList>
            <person name="Klenk H.-P."/>
        </authorList>
    </citation>
    <scope>NUCLEOTIDE SEQUENCE [LARGE SCALE GENOMIC DNA]</scope>
    <source>
        <strain evidence="3 4">DSM 16403</strain>
    </source>
</reference>
<feature type="compositionally biased region" description="Basic and acidic residues" evidence="1">
    <location>
        <begin position="1"/>
        <end position="19"/>
    </location>
</feature>
<evidence type="ECO:0000256" key="1">
    <source>
        <dbReference type="SAM" id="MobiDB-lite"/>
    </source>
</evidence>
<feature type="domain" description="DnaJ homologue subfamily C member 28 conserved" evidence="2">
    <location>
        <begin position="51"/>
        <end position="117"/>
    </location>
</feature>
<protein>
    <recommendedName>
        <fullName evidence="2">DnaJ homologue subfamily C member 28 conserved domain-containing protein</fullName>
    </recommendedName>
</protein>
<evidence type="ECO:0000313" key="4">
    <source>
        <dbReference type="Proteomes" id="UP000547458"/>
    </source>
</evidence>
<keyword evidence="4" id="KW-1185">Reference proteome</keyword>
<sequence>MNEDNERTRRMQRVAEYRSARRSGSDAAEAQEQVDDDEEGSAPITDFAAKADFEIRQATARGDFDNLKYAGKPIPGLGATLDPDWWVKGLIEREQLSGLAPAPFRLRREDGELDSELDRQYSEAKVRELLEDFNRQVIEARRQLLGGPPVVTKTRDVETEIARWRERRAVHAAQGEHAQGDQEDQGGTPGKPQREEARRSPWWRRRRT</sequence>
<feature type="region of interest" description="Disordered" evidence="1">
    <location>
        <begin position="167"/>
        <end position="208"/>
    </location>
</feature>
<dbReference type="EMBL" id="JAATJL010000001">
    <property type="protein sequence ID" value="NJC21591.1"/>
    <property type="molecule type" value="Genomic_DNA"/>
</dbReference>
<dbReference type="RefSeq" id="WP_245192238.1">
    <property type="nucleotide sequence ID" value="NZ_JAATJL010000001.1"/>
</dbReference>
<comment type="caution">
    <text evidence="3">The sequence shown here is derived from an EMBL/GenBank/DDBJ whole genome shotgun (WGS) entry which is preliminary data.</text>
</comment>